<name>A0ABN5HF58_9GAMM</name>
<dbReference type="SUPFAM" id="SSF46894">
    <property type="entry name" value="C-terminal effector domain of the bipartite response regulators"/>
    <property type="match status" value="1"/>
</dbReference>
<evidence type="ECO:0000259" key="2">
    <source>
        <dbReference type="Pfam" id="PF00196"/>
    </source>
</evidence>
<gene>
    <name evidence="3" type="ORF">C2E16_18765</name>
</gene>
<protein>
    <recommendedName>
        <fullName evidence="2">HTH luxR-type domain-containing protein</fullName>
    </recommendedName>
</protein>
<keyword evidence="4" id="KW-1185">Reference proteome</keyword>
<dbReference type="InterPro" id="IPR016032">
    <property type="entry name" value="Sig_transdc_resp-reg_C-effctor"/>
</dbReference>
<feature type="domain" description="HTH luxR-type" evidence="2">
    <location>
        <begin position="2"/>
        <end position="30"/>
    </location>
</feature>
<dbReference type="GeneID" id="300402059"/>
<proteinExistence type="predicted"/>
<evidence type="ECO:0000313" key="4">
    <source>
        <dbReference type="Proteomes" id="UP000237673"/>
    </source>
</evidence>
<dbReference type="Proteomes" id="UP000237673">
    <property type="component" value="Chromosome"/>
</dbReference>
<dbReference type="InterPro" id="IPR036388">
    <property type="entry name" value="WH-like_DNA-bd_sf"/>
</dbReference>
<accession>A0ABN5HF58</accession>
<evidence type="ECO:0000313" key="3">
    <source>
        <dbReference type="EMBL" id="AUY27231.1"/>
    </source>
</evidence>
<organism evidence="3 4">
    <name type="scientific">Mixta calida</name>
    <dbReference type="NCBI Taxonomy" id="665913"/>
    <lineage>
        <taxon>Bacteria</taxon>
        <taxon>Pseudomonadati</taxon>
        <taxon>Pseudomonadota</taxon>
        <taxon>Gammaproteobacteria</taxon>
        <taxon>Enterobacterales</taxon>
        <taxon>Erwiniaceae</taxon>
        <taxon>Mixta</taxon>
    </lineage>
</organism>
<keyword evidence="1" id="KW-0238">DNA-binding</keyword>
<dbReference type="Gene3D" id="1.10.10.10">
    <property type="entry name" value="Winged helix-like DNA-binding domain superfamily/Winged helix DNA-binding domain"/>
    <property type="match status" value="1"/>
</dbReference>
<dbReference type="InterPro" id="IPR000792">
    <property type="entry name" value="Tscrpt_reg_LuxR_C"/>
</dbReference>
<reference evidence="3 4" key="1">
    <citation type="submission" date="2018-01" db="EMBL/GenBank/DDBJ databases">
        <title>Complete and assembled Genome of Pantoea calida DSM22759T.</title>
        <authorList>
            <person name="Stevens M.J.A."/>
            <person name="Zurfluh K."/>
            <person name="Stephan R."/>
        </authorList>
    </citation>
    <scope>NUCLEOTIDE SEQUENCE [LARGE SCALE GENOMIC DNA]</scope>
    <source>
        <strain evidence="3 4">DSM 22759</strain>
    </source>
</reference>
<dbReference type="Pfam" id="PF00196">
    <property type="entry name" value="GerE"/>
    <property type="match status" value="1"/>
</dbReference>
<dbReference type="RefSeq" id="WP_084970147.1">
    <property type="nucleotide sequence ID" value="NZ_CAXOMJ010000014.1"/>
</dbReference>
<sequence length="48" mass="5304">MLSDRESTVLAHYINGEKPKEISHKLNISVKPFPHLSSARSINWASGG</sequence>
<dbReference type="EMBL" id="CP026378">
    <property type="protein sequence ID" value="AUY27231.1"/>
    <property type="molecule type" value="Genomic_DNA"/>
</dbReference>
<evidence type="ECO:0000256" key="1">
    <source>
        <dbReference type="ARBA" id="ARBA00023125"/>
    </source>
</evidence>